<keyword evidence="2" id="KW-1185">Reference proteome</keyword>
<dbReference type="EMBL" id="CP002009">
    <property type="protein sequence ID" value="ADG13094.1"/>
    <property type="molecule type" value="Genomic_DNA"/>
</dbReference>
<dbReference type="STRING" id="573063.Metin_0424"/>
<dbReference type="AlphaFoldDB" id="D5VR91"/>
<sequence length="190" mass="22690">MVVNIEGENLKELMSFKEKGQKIYPISVIKVNDKFILAIYKGKKSPADILIKYRQKLKNGKWSNIRTPKHIHWTVDILIKMFQEKELTRQFLDELMKIWESVHPLTEEERDKLNLEELLNYDKETLERFKKLSEYGEYNVKFLLLLAKLLMLQEKTNYPEGELFQKLLRKLKEGEDLFSILQTATLKKIK</sequence>
<dbReference type="RefSeq" id="WP_013099840.1">
    <property type="nucleotide sequence ID" value="NC_014122.1"/>
</dbReference>
<gene>
    <name evidence="1" type="ordered locus">Metin_0424</name>
</gene>
<proteinExistence type="predicted"/>
<reference evidence="1" key="1">
    <citation type="submission" date="2010-04" db="EMBL/GenBank/DDBJ databases">
        <title>Complete sequence of Methanocaldococcus infernus ME.</title>
        <authorList>
            <consortium name="US DOE Joint Genome Institute"/>
            <person name="Lucas S."/>
            <person name="Copeland A."/>
            <person name="Lapidus A."/>
            <person name="Cheng J.-F."/>
            <person name="Bruce D."/>
            <person name="Goodwin L."/>
            <person name="Pitluck S."/>
            <person name="Munk A.C."/>
            <person name="Detter J.C."/>
            <person name="Han C."/>
            <person name="Tapia R."/>
            <person name="Land M."/>
            <person name="Hauser L."/>
            <person name="Kyrpides N."/>
            <person name="Mikhailova N."/>
            <person name="Sieprawska-Lupa M."/>
            <person name="Whitman W.B."/>
            <person name="Woyke T."/>
        </authorList>
    </citation>
    <scope>NUCLEOTIDE SEQUENCE [LARGE SCALE GENOMIC DNA]</scope>
    <source>
        <strain evidence="1">ME</strain>
    </source>
</reference>
<evidence type="ECO:0000313" key="1">
    <source>
        <dbReference type="EMBL" id="ADG13094.1"/>
    </source>
</evidence>
<dbReference type="Proteomes" id="UP000002061">
    <property type="component" value="Chromosome"/>
</dbReference>
<evidence type="ECO:0000313" key="2">
    <source>
        <dbReference type="Proteomes" id="UP000002061"/>
    </source>
</evidence>
<name>D5VR91_METIM</name>
<protein>
    <submittedName>
        <fullName evidence="1">Uncharacterized protein</fullName>
    </submittedName>
</protein>
<dbReference type="KEGG" id="mif:Metin_0424"/>
<dbReference type="GeneID" id="9131428"/>
<dbReference type="HOGENOM" id="CLU_1425095_0_0_2"/>
<organism evidence="1 2">
    <name type="scientific">Methanocaldococcus infernus (strain DSM 11812 / JCM 15783 / ME)</name>
    <dbReference type="NCBI Taxonomy" id="573063"/>
    <lineage>
        <taxon>Archaea</taxon>
        <taxon>Methanobacteriati</taxon>
        <taxon>Methanobacteriota</taxon>
        <taxon>Methanomada group</taxon>
        <taxon>Methanococci</taxon>
        <taxon>Methanococcales</taxon>
        <taxon>Methanocaldococcaceae</taxon>
        <taxon>Methanocaldococcus</taxon>
    </lineage>
</organism>
<accession>D5VR91</accession>